<gene>
    <name evidence="1" type="ORF">IO48_10820</name>
</gene>
<accession>A0A0A2ZY51</accession>
<reference evidence="1 2" key="1">
    <citation type="submission" date="2014-07" db="EMBL/GenBank/DDBJ databases">
        <title>Chaperone-usher fimbriae in a diverse selection of Gallibacterium genomes.</title>
        <authorList>
            <person name="Kudirkiene E."/>
            <person name="Bager R.J."/>
            <person name="Johnson T.J."/>
            <person name="Bojesen A.M."/>
        </authorList>
    </citation>
    <scope>NUCLEOTIDE SEQUENCE [LARGE SCALE GENOMIC DNA]</scope>
    <source>
        <strain evidence="1 2">4895</strain>
    </source>
</reference>
<name>A0A0A2ZY51_9PAST</name>
<comment type="caution">
    <text evidence="1">The sequence shown here is derived from an EMBL/GenBank/DDBJ whole genome shotgun (WGS) entry which is preliminary data.</text>
</comment>
<evidence type="ECO:0000313" key="1">
    <source>
        <dbReference type="EMBL" id="KGQ59715.1"/>
    </source>
</evidence>
<sequence length="121" mass="14249">MVDALRDNPYKENLKAVRLTPRRKTKYIMLDPYCTHIASADTLVELIEIVYTPQIKVDREKEKITVVPLSPNYKGEQLPIEYGLSWITKADVEKFQCEIACDVYKWLLLRGYMTYVKKYLL</sequence>
<dbReference type="Proteomes" id="UP000030554">
    <property type="component" value="Unassembled WGS sequence"/>
</dbReference>
<organism evidence="1 2">
    <name type="scientific">Gallibacterium anatis 4895</name>
    <dbReference type="NCBI Taxonomy" id="1396510"/>
    <lineage>
        <taxon>Bacteria</taxon>
        <taxon>Pseudomonadati</taxon>
        <taxon>Pseudomonadota</taxon>
        <taxon>Gammaproteobacteria</taxon>
        <taxon>Pasteurellales</taxon>
        <taxon>Pasteurellaceae</taxon>
        <taxon>Gallibacterium</taxon>
    </lineage>
</organism>
<protein>
    <submittedName>
        <fullName evidence="1">Uncharacterized protein</fullName>
    </submittedName>
</protein>
<proteinExistence type="predicted"/>
<dbReference type="AlphaFoldDB" id="A0A0A2ZY51"/>
<evidence type="ECO:0000313" key="2">
    <source>
        <dbReference type="Proteomes" id="UP000030554"/>
    </source>
</evidence>
<dbReference type="EMBL" id="JPJQ01000054">
    <property type="protein sequence ID" value="KGQ59715.1"/>
    <property type="molecule type" value="Genomic_DNA"/>
</dbReference>
<dbReference type="RefSeq" id="WP_039164480.1">
    <property type="nucleotide sequence ID" value="NZ_JPJQ01000054.1"/>
</dbReference>